<dbReference type="AlphaFoldDB" id="A0A0A9D5L0"/>
<name>A0A0A9D5L0_ARUDO</name>
<organism evidence="2">
    <name type="scientific">Arundo donax</name>
    <name type="common">Giant reed</name>
    <name type="synonym">Donax arundinaceus</name>
    <dbReference type="NCBI Taxonomy" id="35708"/>
    <lineage>
        <taxon>Eukaryota</taxon>
        <taxon>Viridiplantae</taxon>
        <taxon>Streptophyta</taxon>
        <taxon>Embryophyta</taxon>
        <taxon>Tracheophyta</taxon>
        <taxon>Spermatophyta</taxon>
        <taxon>Magnoliopsida</taxon>
        <taxon>Liliopsida</taxon>
        <taxon>Poales</taxon>
        <taxon>Poaceae</taxon>
        <taxon>PACMAD clade</taxon>
        <taxon>Arundinoideae</taxon>
        <taxon>Arundineae</taxon>
        <taxon>Arundo</taxon>
    </lineage>
</organism>
<protein>
    <submittedName>
        <fullName evidence="2">Uncharacterized protein</fullName>
    </submittedName>
</protein>
<feature type="region of interest" description="Disordered" evidence="1">
    <location>
        <begin position="116"/>
        <end position="200"/>
    </location>
</feature>
<feature type="compositionally biased region" description="Low complexity" evidence="1">
    <location>
        <begin position="116"/>
        <end position="178"/>
    </location>
</feature>
<sequence>MHTALSACLARIILQSHSHHFPPFLAQLCRIEEAKKRKRKEKKNPRVQAQHAKKTRKRRASKEGECIIQFHPWRVARRRCRDSAAAPAAPPWTPRGCTRSRRASCRCRACWTRTASSSTRSTRTTSPRCPATSPATWGSSGSSTTTSGASSTSTPTSQRSLLPRMVAAPPRRAAPWAPSGKPEPGTRGSGPASTNILRRI</sequence>
<feature type="compositionally biased region" description="Polar residues" evidence="1">
    <location>
        <begin position="191"/>
        <end position="200"/>
    </location>
</feature>
<reference evidence="2" key="2">
    <citation type="journal article" date="2015" name="Data Brief">
        <title>Shoot transcriptome of the giant reed, Arundo donax.</title>
        <authorList>
            <person name="Barrero R.A."/>
            <person name="Guerrero F.D."/>
            <person name="Moolhuijzen P."/>
            <person name="Goolsby J.A."/>
            <person name="Tidwell J."/>
            <person name="Bellgard S.E."/>
            <person name="Bellgard M.I."/>
        </authorList>
    </citation>
    <scope>NUCLEOTIDE SEQUENCE</scope>
    <source>
        <tissue evidence="2">Shoot tissue taken approximately 20 cm above the soil surface</tissue>
    </source>
</reference>
<accession>A0A0A9D5L0</accession>
<feature type="compositionally biased region" description="Basic residues" evidence="1">
    <location>
        <begin position="36"/>
        <end position="60"/>
    </location>
</feature>
<proteinExistence type="predicted"/>
<reference evidence="2" key="1">
    <citation type="submission" date="2014-09" db="EMBL/GenBank/DDBJ databases">
        <authorList>
            <person name="Magalhaes I.L.F."/>
            <person name="Oliveira U."/>
            <person name="Santos F.R."/>
            <person name="Vidigal T.H.D.A."/>
            <person name="Brescovit A.D."/>
            <person name="Santos A.J."/>
        </authorList>
    </citation>
    <scope>NUCLEOTIDE SEQUENCE</scope>
    <source>
        <tissue evidence="2">Shoot tissue taken approximately 20 cm above the soil surface</tissue>
    </source>
</reference>
<dbReference type="EMBL" id="GBRH01218878">
    <property type="protein sequence ID" value="JAD79017.1"/>
    <property type="molecule type" value="Transcribed_RNA"/>
</dbReference>
<evidence type="ECO:0000256" key="1">
    <source>
        <dbReference type="SAM" id="MobiDB-lite"/>
    </source>
</evidence>
<feature type="region of interest" description="Disordered" evidence="1">
    <location>
        <begin position="36"/>
        <end position="63"/>
    </location>
</feature>
<evidence type="ECO:0000313" key="2">
    <source>
        <dbReference type="EMBL" id="JAD79017.1"/>
    </source>
</evidence>